<comment type="caution">
    <text evidence="3">The sequence shown here is derived from an EMBL/GenBank/DDBJ whole genome shotgun (WGS) entry which is preliminary data.</text>
</comment>
<evidence type="ECO:0000313" key="4">
    <source>
        <dbReference type="Proteomes" id="UP000481153"/>
    </source>
</evidence>
<feature type="chain" id="PRO_5026215895" evidence="2">
    <location>
        <begin position="22"/>
        <end position="448"/>
    </location>
</feature>
<organism evidence="3 4">
    <name type="scientific">Aphanomyces euteiches</name>
    <dbReference type="NCBI Taxonomy" id="100861"/>
    <lineage>
        <taxon>Eukaryota</taxon>
        <taxon>Sar</taxon>
        <taxon>Stramenopiles</taxon>
        <taxon>Oomycota</taxon>
        <taxon>Saprolegniomycetes</taxon>
        <taxon>Saprolegniales</taxon>
        <taxon>Verrucalvaceae</taxon>
        <taxon>Aphanomyces</taxon>
    </lineage>
</organism>
<keyword evidence="2" id="KW-0732">Signal</keyword>
<accession>A0A6G0X2F0</accession>
<feature type="region of interest" description="Disordered" evidence="1">
    <location>
        <begin position="402"/>
        <end position="427"/>
    </location>
</feature>
<gene>
    <name evidence="3" type="ORF">Ae201684_009152</name>
</gene>
<keyword evidence="4" id="KW-1185">Reference proteome</keyword>
<evidence type="ECO:0000313" key="3">
    <source>
        <dbReference type="EMBL" id="KAF0733975.1"/>
    </source>
</evidence>
<sequence>MLAFVLLCASLVASAPSPTTPTPPPTPVAWKFSMIKSVQARVQSLAPIWDEKQKLWISDFPNLRNDPTDKWAASLDTVNTASVEGALYYLQTEGIGSDLKAACSRKSNMSYIWFYEIKIAQPYFAVAEYGTNTGTVPEYGQFAAMDNGKCSNKGDEFPPACMEFTGMNYHPNLGPYVGGEYRQKHERADYPNNVWFSYPGSCFTKAFGAKNAACLKDPMLQGGLCPKGQDPDGVKCTFNFEVLGYLSIDELVGITNMTNRNTNKPFTDSVDFCKANMTEFDFKTNYSDLDSRFWNDPLNSTANDIRSQKMMAMYSSKVVGALGDAKFMKPFPDVKEMSETNPPCYLNNILCSQNAYGCRRKLLAQICEVCTSPDPACKKANTTFPTLVKQYVPPIPTNPAGKPVVPVPPTAGATAAPGSPPSAPSSGISTPRAITSLIVASLALVIDV</sequence>
<dbReference type="VEuPathDB" id="FungiDB:AeMF1_014286"/>
<dbReference type="AlphaFoldDB" id="A0A6G0X2F0"/>
<name>A0A6G0X2F0_9STRA</name>
<dbReference type="Proteomes" id="UP000481153">
    <property type="component" value="Unassembled WGS sequence"/>
</dbReference>
<protein>
    <submittedName>
        <fullName evidence="3">Uncharacterized protein</fullName>
    </submittedName>
</protein>
<dbReference type="PANTHER" id="PTHR33946:SF4">
    <property type="entry name" value="COAGULATION FACTOR XI"/>
    <property type="match status" value="1"/>
</dbReference>
<feature type="compositionally biased region" description="Low complexity" evidence="1">
    <location>
        <begin position="402"/>
        <end position="417"/>
    </location>
</feature>
<evidence type="ECO:0000256" key="2">
    <source>
        <dbReference type="SAM" id="SignalP"/>
    </source>
</evidence>
<dbReference type="EMBL" id="VJMJ01000118">
    <property type="protein sequence ID" value="KAF0733975.1"/>
    <property type="molecule type" value="Genomic_DNA"/>
</dbReference>
<evidence type="ECO:0000256" key="1">
    <source>
        <dbReference type="SAM" id="MobiDB-lite"/>
    </source>
</evidence>
<dbReference type="PANTHER" id="PTHR33946">
    <property type="match status" value="1"/>
</dbReference>
<proteinExistence type="predicted"/>
<reference evidence="3 4" key="1">
    <citation type="submission" date="2019-07" db="EMBL/GenBank/DDBJ databases">
        <title>Genomics analysis of Aphanomyces spp. identifies a new class of oomycete effector associated with host adaptation.</title>
        <authorList>
            <person name="Gaulin E."/>
        </authorList>
    </citation>
    <scope>NUCLEOTIDE SEQUENCE [LARGE SCALE GENOMIC DNA]</scope>
    <source>
        <strain evidence="3 4">ATCC 201684</strain>
    </source>
</reference>
<feature type="signal peptide" evidence="2">
    <location>
        <begin position="1"/>
        <end position="21"/>
    </location>
</feature>